<sequence>MINHAKGITGPSIKLDSDNTSISGDSDDFFMENSFDEDEIDHSDESNRQNVIVDSKVSVSSSRYLSLGSSDEEDDDINQRSQSHNRSSSESLDGRKLIKCRPEKPSDRTRGRSMTKDSAVETSAPESTNEAKRLHGFRSRSRSRSRSSIRSVSPERKHKRQKCSLVDIYDENDDFFKELAKEAKKITTISKEPTPEQPKRVYNIKFLSKLEGTINKAVQVKVLGKYEFSRILPAALDGLVKSYKIPKVMISIYKVGNVTLYWNNAKLLNFMTCNSLNISQDFENEISDIDVTIVSKEYEKNFEATLESKLKEDEAALLVKQRQEIERKLEKKRNEQEESEYREFEFELRNVKETQELEENEIIINTKPLQGNNSLKGNNGDTEKVIKLALMGQDNKKIHVNVRNSTPLFKVAEYYRIQKRLPQKARIRLLFDHDELNMSECVADQDMEDEDMIDVIVD</sequence>
<gene>
    <name evidence="1" type="primary">SKDI04G5720</name>
    <name evidence="1" type="ORF">SKDI_04G5720</name>
</gene>
<reference evidence="1" key="1">
    <citation type="submission" date="2022-10" db="EMBL/GenBank/DDBJ databases">
        <authorList>
            <person name="Byrne P K."/>
        </authorList>
    </citation>
    <scope>NUCLEOTIDE SEQUENCE</scope>
    <source>
        <strain evidence="1">IFO1802</strain>
    </source>
</reference>
<dbReference type="EMBL" id="OX365899">
    <property type="protein sequence ID" value="CAI4059012.1"/>
    <property type="molecule type" value="Genomic_DNA"/>
</dbReference>
<dbReference type="OrthoDB" id="3365399at2759"/>
<protein>
    <submittedName>
        <fullName evidence="1">Uncharacterized protein</fullName>
    </submittedName>
</protein>
<dbReference type="CDD" id="cd17080">
    <property type="entry name" value="Ubl_SLD2_Esc2_like"/>
    <property type="match status" value="1"/>
</dbReference>
<dbReference type="Proteomes" id="UP001162087">
    <property type="component" value="Chromosome 4"/>
</dbReference>
<evidence type="ECO:0000313" key="2">
    <source>
        <dbReference type="Proteomes" id="UP001162087"/>
    </source>
</evidence>
<dbReference type="Pfam" id="PF11976">
    <property type="entry name" value="Rad60-SLD"/>
    <property type="match status" value="1"/>
</dbReference>
<proteinExistence type="predicted"/>
<keyword evidence="2" id="KW-1185">Reference proteome</keyword>
<name>A0AA35JFA2_SACK1</name>
<accession>A0AA35JFA2</accession>
<dbReference type="InterPro" id="IPR029071">
    <property type="entry name" value="Ubiquitin-like_domsf"/>
</dbReference>
<dbReference type="Gene3D" id="3.10.20.90">
    <property type="entry name" value="Phosphatidylinositol 3-kinase Catalytic Subunit, Chain A, domain 1"/>
    <property type="match status" value="1"/>
</dbReference>
<evidence type="ECO:0000313" key="1">
    <source>
        <dbReference type="EMBL" id="CAI4059012.1"/>
    </source>
</evidence>
<dbReference type="SUPFAM" id="SSF54236">
    <property type="entry name" value="Ubiquitin-like"/>
    <property type="match status" value="1"/>
</dbReference>
<dbReference type="InterPro" id="IPR022617">
    <property type="entry name" value="Rad60/SUMO-like_dom"/>
</dbReference>
<organism evidence="1 2">
    <name type="scientific">Saccharomyces kudriavzevii (strain ATCC MYA-4449 / AS 2.2408 / CBS 8840 / NBRC 1802 / NCYC 2889)</name>
    <name type="common">Yeast</name>
    <dbReference type="NCBI Taxonomy" id="226230"/>
    <lineage>
        <taxon>Eukaryota</taxon>
        <taxon>Fungi</taxon>
        <taxon>Dikarya</taxon>
        <taxon>Ascomycota</taxon>
        <taxon>Saccharomycotina</taxon>
        <taxon>Saccharomycetes</taxon>
        <taxon>Saccharomycetales</taxon>
        <taxon>Saccharomycetaceae</taxon>
        <taxon>Saccharomyces</taxon>
    </lineage>
</organism>